<accession>A0A1G9YRM2</accession>
<dbReference type="PANTHER" id="PTHR36836">
    <property type="entry name" value="COLANIC ACID BIOSYNTHESIS PROTEIN WCAK"/>
    <property type="match status" value="1"/>
</dbReference>
<evidence type="ECO:0000313" key="3">
    <source>
        <dbReference type="Proteomes" id="UP000214880"/>
    </source>
</evidence>
<dbReference type="Proteomes" id="UP000214880">
    <property type="component" value="Unassembled WGS sequence"/>
</dbReference>
<reference evidence="2 3" key="1">
    <citation type="submission" date="2016-10" db="EMBL/GenBank/DDBJ databases">
        <authorList>
            <person name="de Groot N.N."/>
        </authorList>
    </citation>
    <scope>NUCLEOTIDE SEQUENCE [LARGE SCALE GENOMIC DNA]</scope>
    <source>
        <strain evidence="2 3">DSM 1736</strain>
    </source>
</reference>
<organism evidence="2 3">
    <name type="scientific">Dendrosporobacter quercicolus</name>
    <dbReference type="NCBI Taxonomy" id="146817"/>
    <lineage>
        <taxon>Bacteria</taxon>
        <taxon>Bacillati</taxon>
        <taxon>Bacillota</taxon>
        <taxon>Negativicutes</taxon>
        <taxon>Selenomonadales</taxon>
        <taxon>Sporomusaceae</taxon>
        <taxon>Dendrosporobacter</taxon>
    </lineage>
</organism>
<evidence type="ECO:0000313" key="2">
    <source>
        <dbReference type="EMBL" id="SDN11764.1"/>
    </source>
</evidence>
<name>A0A1G9YRM2_9FIRM</name>
<keyword evidence="2" id="KW-0808">Transferase</keyword>
<keyword evidence="3" id="KW-1185">Reference proteome</keyword>
<dbReference type="STRING" id="146817.SAMN04488502_11245"/>
<dbReference type="OrthoDB" id="1814359at2"/>
<dbReference type="EMBL" id="FNHB01000012">
    <property type="protein sequence ID" value="SDN11764.1"/>
    <property type="molecule type" value="Genomic_DNA"/>
</dbReference>
<dbReference type="InterPro" id="IPR007345">
    <property type="entry name" value="Polysacch_pyruvyl_Trfase"/>
</dbReference>
<dbReference type="PANTHER" id="PTHR36836:SF1">
    <property type="entry name" value="COLANIC ACID BIOSYNTHESIS PROTEIN WCAK"/>
    <property type="match status" value="1"/>
</dbReference>
<dbReference type="GO" id="GO:0016740">
    <property type="term" value="F:transferase activity"/>
    <property type="evidence" value="ECO:0007669"/>
    <property type="project" value="UniProtKB-KW"/>
</dbReference>
<gene>
    <name evidence="2" type="ORF">SAMN04488502_11245</name>
</gene>
<dbReference type="Pfam" id="PF04230">
    <property type="entry name" value="PS_pyruv_trans"/>
    <property type="match status" value="1"/>
</dbReference>
<proteinExistence type="predicted"/>
<evidence type="ECO:0000259" key="1">
    <source>
        <dbReference type="Pfam" id="PF04230"/>
    </source>
</evidence>
<dbReference type="RefSeq" id="WP_092074743.1">
    <property type="nucleotide sequence ID" value="NZ_FNHB01000012.1"/>
</dbReference>
<sequence>MLYLGGFIITKSVLLLNDTEDVYHWGCYGTSRAIKDQLLAKGAANIESLPVYQVHSLPNVVKSSSAFKDKNYFTHTYSELAAKIEQCNTIVINGEGTIHDFRNAPRTLLYLAYAGKNFFGKKVYLINHSCYPNTWRSDVLDFYKAGYSSCDYVAARERRSTHIINNKLGVECVEAFDSLPLSIKNVYDQIPEGYIKKPYICISGAVNYKLDRSKIIARQLLRSFPNYRFVYLVGSKEEGINHEEPRVYDSLKSALPDLQLINATSFTEWLSVIKHSQLLVSGRFHYTIAALCFGTRAIYFRSNTPKIDSIAEDLNLPGAIMRRPPFLFELMLWRRLKQIKIIPWPNQLEMLCQKAVKNFNWEI</sequence>
<dbReference type="AlphaFoldDB" id="A0A1G9YRM2"/>
<feature type="domain" description="Polysaccharide pyruvyl transferase" evidence="1">
    <location>
        <begin position="88"/>
        <end position="301"/>
    </location>
</feature>
<protein>
    <submittedName>
        <fullName evidence="2">Polysaccharide pyruvyl transferase family protein WcaK</fullName>
    </submittedName>
</protein>